<dbReference type="Proteomes" id="UP000799776">
    <property type="component" value="Unassembled WGS sequence"/>
</dbReference>
<dbReference type="Pfam" id="PF02777">
    <property type="entry name" value="Sod_Fe_C"/>
    <property type="match status" value="1"/>
</dbReference>
<reference evidence="4" key="1">
    <citation type="journal article" date="2020" name="Stud. Mycol.">
        <title>101 Dothideomycetes genomes: a test case for predicting lifestyles and emergence of pathogens.</title>
        <authorList>
            <person name="Haridas S."/>
            <person name="Albert R."/>
            <person name="Binder M."/>
            <person name="Bloem J."/>
            <person name="Labutti K."/>
            <person name="Salamov A."/>
            <person name="Andreopoulos B."/>
            <person name="Baker S."/>
            <person name="Barry K."/>
            <person name="Bills G."/>
            <person name="Bluhm B."/>
            <person name="Cannon C."/>
            <person name="Castanera R."/>
            <person name="Culley D."/>
            <person name="Daum C."/>
            <person name="Ezra D."/>
            <person name="Gonzalez J."/>
            <person name="Henrissat B."/>
            <person name="Kuo A."/>
            <person name="Liang C."/>
            <person name="Lipzen A."/>
            <person name="Lutzoni F."/>
            <person name="Magnuson J."/>
            <person name="Mondo S."/>
            <person name="Nolan M."/>
            <person name="Ohm R."/>
            <person name="Pangilinan J."/>
            <person name="Park H.-J."/>
            <person name="Ramirez L."/>
            <person name="Alfaro M."/>
            <person name="Sun H."/>
            <person name="Tritt A."/>
            <person name="Yoshinaga Y."/>
            <person name="Zwiers L.-H."/>
            <person name="Turgeon B."/>
            <person name="Goodwin S."/>
            <person name="Spatafora J."/>
            <person name="Crous P."/>
            <person name="Grigoriev I."/>
        </authorList>
    </citation>
    <scope>NUCLEOTIDE SEQUENCE</scope>
    <source>
        <strain evidence="4">CBS 121410</strain>
    </source>
</reference>
<feature type="region of interest" description="Disordered" evidence="2">
    <location>
        <begin position="19"/>
        <end position="45"/>
    </location>
</feature>
<sequence length="309" mass="35200">MTTPSRFFRPQLLRSLARHTPRPLQQRRALHRTPAEHPHHDRFSTEGIDGLLTPEAYDMAWTRYQGLMVEKLNRLTAGEPIADLQPRELIVWAAREPSLAHYFNYASSAWNNDFFFKGISAHSDMPCPPSLTNDLLSTFHSFETLKTTLLTTADAMFGPGYVWLVYQRFGKASTTRGTWRILPTYLAGSPLADAHWRQQPTNMTLESPDSLDGITAPNNALRRPEQQSVQNAAGQFGPHSAAARKPRDRAPGGADVTPVLCVNTWEHVWLMDYGVEGKMEYLENWWRKIDWDRVAALSPSREGHMQQQY</sequence>
<dbReference type="GO" id="GO:0005737">
    <property type="term" value="C:cytoplasm"/>
    <property type="evidence" value="ECO:0007669"/>
    <property type="project" value="TreeGrafter"/>
</dbReference>
<dbReference type="PANTHER" id="PTHR43595">
    <property type="entry name" value="37S RIBOSOMAL PROTEIN S26, MITOCHONDRIAL"/>
    <property type="match status" value="1"/>
</dbReference>
<dbReference type="Gene3D" id="3.55.40.20">
    <property type="entry name" value="Iron/manganese superoxide dismutase, C-terminal domain"/>
    <property type="match status" value="1"/>
</dbReference>
<evidence type="ECO:0000256" key="2">
    <source>
        <dbReference type="SAM" id="MobiDB-lite"/>
    </source>
</evidence>
<dbReference type="GO" id="GO:0046872">
    <property type="term" value="F:metal ion binding"/>
    <property type="evidence" value="ECO:0007669"/>
    <property type="project" value="InterPro"/>
</dbReference>
<dbReference type="SUPFAM" id="SSF54719">
    <property type="entry name" value="Fe,Mn superoxide dismutase (SOD), C-terminal domain"/>
    <property type="match status" value="1"/>
</dbReference>
<evidence type="ECO:0000313" key="5">
    <source>
        <dbReference type="Proteomes" id="UP000799776"/>
    </source>
</evidence>
<proteinExistence type="predicted"/>
<dbReference type="PANTHER" id="PTHR43595:SF2">
    <property type="entry name" value="SMALL RIBOSOMAL SUBUNIT PROTEIN MS42"/>
    <property type="match status" value="1"/>
</dbReference>
<organism evidence="4 5">
    <name type="scientific">Saccharata proteae CBS 121410</name>
    <dbReference type="NCBI Taxonomy" id="1314787"/>
    <lineage>
        <taxon>Eukaryota</taxon>
        <taxon>Fungi</taxon>
        <taxon>Dikarya</taxon>
        <taxon>Ascomycota</taxon>
        <taxon>Pezizomycotina</taxon>
        <taxon>Dothideomycetes</taxon>
        <taxon>Dothideomycetes incertae sedis</taxon>
        <taxon>Botryosphaeriales</taxon>
        <taxon>Saccharataceae</taxon>
        <taxon>Saccharata</taxon>
    </lineage>
</organism>
<evidence type="ECO:0000259" key="3">
    <source>
        <dbReference type="Pfam" id="PF02777"/>
    </source>
</evidence>
<evidence type="ECO:0000256" key="1">
    <source>
        <dbReference type="ARBA" id="ARBA00037226"/>
    </source>
</evidence>
<feature type="region of interest" description="Disordered" evidence="2">
    <location>
        <begin position="223"/>
        <end position="256"/>
    </location>
</feature>
<accession>A0A9P4I276</accession>
<feature type="compositionally biased region" description="Basic and acidic residues" evidence="2">
    <location>
        <begin position="33"/>
        <end position="44"/>
    </location>
</feature>
<dbReference type="OrthoDB" id="275227at2759"/>
<feature type="domain" description="Manganese/iron superoxide dismutase C-terminal" evidence="3">
    <location>
        <begin position="255"/>
        <end position="295"/>
    </location>
</feature>
<dbReference type="InterPro" id="IPR019832">
    <property type="entry name" value="Mn/Fe_SOD_C"/>
</dbReference>
<dbReference type="InterPro" id="IPR036324">
    <property type="entry name" value="Mn/Fe_SOD_N_sf"/>
</dbReference>
<name>A0A9P4I276_9PEZI</name>
<comment type="function">
    <text evidence="1">Component of the mitochondrial ribosome (mitoribosome), a dedicated translation machinery responsible for the synthesis of mitochondrial genome-encoded proteins, including at least some of the essential transmembrane subunits of the mitochondrial respiratory chain. The mitoribosomes are attached to the mitochondrial inner membrane and translation products are cotranslationally integrated into the membrane.</text>
</comment>
<dbReference type="GO" id="GO:0004784">
    <property type="term" value="F:superoxide dismutase activity"/>
    <property type="evidence" value="ECO:0007669"/>
    <property type="project" value="InterPro"/>
</dbReference>
<comment type="caution">
    <text evidence="4">The sequence shown here is derived from an EMBL/GenBank/DDBJ whole genome shotgun (WGS) entry which is preliminary data.</text>
</comment>
<dbReference type="EMBL" id="ML978712">
    <property type="protein sequence ID" value="KAF2090526.1"/>
    <property type="molecule type" value="Genomic_DNA"/>
</dbReference>
<dbReference type="InterPro" id="IPR036314">
    <property type="entry name" value="SOD_C_sf"/>
</dbReference>
<protein>
    <submittedName>
        <fullName evidence="4">Manganese and iron superoxide dismutase</fullName>
    </submittedName>
</protein>
<evidence type="ECO:0000313" key="4">
    <source>
        <dbReference type="EMBL" id="KAF2090526.1"/>
    </source>
</evidence>
<dbReference type="AlphaFoldDB" id="A0A9P4I276"/>
<keyword evidence="5" id="KW-1185">Reference proteome</keyword>
<gene>
    <name evidence="4" type="ORF">K490DRAFT_34021</name>
</gene>
<dbReference type="SUPFAM" id="SSF46609">
    <property type="entry name" value="Fe,Mn superoxide dismutase (SOD), N-terminal domain"/>
    <property type="match status" value="1"/>
</dbReference>